<dbReference type="AlphaFoldDB" id="A0A069DMC2"/>
<dbReference type="Gene3D" id="6.10.110.10">
    <property type="match status" value="1"/>
</dbReference>
<evidence type="ECO:0000256" key="1">
    <source>
        <dbReference type="SAM" id="Phobius"/>
    </source>
</evidence>
<evidence type="ECO:0000313" key="2">
    <source>
        <dbReference type="EMBL" id="JAC85203.1"/>
    </source>
</evidence>
<protein>
    <submittedName>
        <fullName evidence="2">Uncharacterized protein</fullName>
    </submittedName>
</protein>
<proteinExistence type="evidence at transcript level"/>
<name>A0A069DMC2_9HEMI</name>
<dbReference type="EMBL" id="GBGD01003686">
    <property type="protein sequence ID" value="JAC85203.1"/>
    <property type="molecule type" value="mRNA"/>
</dbReference>
<keyword evidence="1" id="KW-1133">Transmembrane helix</keyword>
<accession>A0A069DMC2</accession>
<organism evidence="2">
    <name type="scientific">Panstrongylus megistus</name>
    <dbReference type="NCBI Taxonomy" id="65343"/>
    <lineage>
        <taxon>Eukaryota</taxon>
        <taxon>Metazoa</taxon>
        <taxon>Ecdysozoa</taxon>
        <taxon>Arthropoda</taxon>
        <taxon>Hexapoda</taxon>
        <taxon>Insecta</taxon>
        <taxon>Pterygota</taxon>
        <taxon>Neoptera</taxon>
        <taxon>Paraneoptera</taxon>
        <taxon>Hemiptera</taxon>
        <taxon>Heteroptera</taxon>
        <taxon>Panheteroptera</taxon>
        <taxon>Cimicomorpha</taxon>
        <taxon>Reduviidae</taxon>
        <taxon>Triatominae</taxon>
        <taxon>Panstrongylus</taxon>
    </lineage>
</organism>
<reference evidence="2" key="1">
    <citation type="journal article" date="2015" name="J. Med. Entomol.">
        <title>A Deep Insight Into the Sialotranscriptome of the Chagas Disease Vector, Panstrongylus megistus (Hemiptera: Heteroptera).</title>
        <authorList>
            <person name="Ribeiro J.M."/>
            <person name="Schwarz A."/>
            <person name="Francischetti I.M."/>
        </authorList>
    </citation>
    <scope>NUCLEOTIDE SEQUENCE</scope>
    <source>
        <tissue evidence="2">Salivary glands</tissue>
    </source>
</reference>
<keyword evidence="1" id="KW-0812">Transmembrane</keyword>
<keyword evidence="1" id="KW-0472">Membrane</keyword>
<feature type="transmembrane region" description="Helical" evidence="1">
    <location>
        <begin position="6"/>
        <end position="32"/>
    </location>
</feature>
<sequence length="72" mass="6941">MGFFTWAVVTGIGAAALMIPPLTVPIAGYLGFGSAGVGAGTLAAGAQSYVANVAAGTVFAKLQAVAMLSPTP</sequence>
<dbReference type="InterPro" id="IPR038213">
    <property type="entry name" value="IFI6/IFI27-like_sf"/>
</dbReference>